<feature type="chain" id="PRO_5046954673" description="Right handed beta helix domain-containing protein" evidence="1">
    <location>
        <begin position="25"/>
        <end position="638"/>
    </location>
</feature>
<organism evidence="2 3">
    <name type="scientific">Pseudaquabacterium terrae</name>
    <dbReference type="NCBI Taxonomy" id="2732868"/>
    <lineage>
        <taxon>Bacteria</taxon>
        <taxon>Pseudomonadati</taxon>
        <taxon>Pseudomonadota</taxon>
        <taxon>Betaproteobacteria</taxon>
        <taxon>Burkholderiales</taxon>
        <taxon>Sphaerotilaceae</taxon>
        <taxon>Pseudaquabacterium</taxon>
    </lineage>
</organism>
<gene>
    <name evidence="2" type="ORF">HLB44_03370</name>
</gene>
<comment type="caution">
    <text evidence="2">The sequence shown here is derived from an EMBL/GenBank/DDBJ whole genome shotgun (WGS) entry which is preliminary data.</text>
</comment>
<reference evidence="2 3" key="1">
    <citation type="submission" date="2020-05" db="EMBL/GenBank/DDBJ databases">
        <title>Aquincola sp. isolate from soil.</title>
        <authorList>
            <person name="Han J."/>
            <person name="Kim D.-U."/>
        </authorList>
    </citation>
    <scope>NUCLEOTIDE SEQUENCE [LARGE SCALE GENOMIC DNA]</scope>
    <source>
        <strain evidence="2 3">S2</strain>
    </source>
</reference>
<accession>A0ABX2EAY1</accession>
<evidence type="ECO:0008006" key="4">
    <source>
        <dbReference type="Google" id="ProtNLM"/>
    </source>
</evidence>
<dbReference type="Proteomes" id="UP000737171">
    <property type="component" value="Unassembled WGS sequence"/>
</dbReference>
<keyword evidence="1" id="KW-0732">Signal</keyword>
<dbReference type="SUPFAM" id="SSF51126">
    <property type="entry name" value="Pectin lyase-like"/>
    <property type="match status" value="1"/>
</dbReference>
<dbReference type="Gene3D" id="2.160.20.10">
    <property type="entry name" value="Single-stranded right-handed beta-helix, Pectin lyase-like"/>
    <property type="match status" value="1"/>
</dbReference>
<sequence length="638" mass="66921">MRPTILHFCLLAAASTLAPPPVWAAGCDDAAFVDAIAEAAWINLDVTPAQGTAGVRAALQQAQAAHPNQPVRIRLAPGAYADNIGHEIYAQRLLRGAASPIWLKASDTRPNATRLGHGINLLGVSYIAIDGVTIGPERVGAWNGQAHADPQPLQAAAGIHVAGAALNARTNAAGNGPLNYAVYGRYEPSHHILVRRVTVQNLFDPQERDGETSESLSMDGMKFNQVQDLWVLDSQVSQTTRHGIDMVGVHRAAICRSLIAQSGGGLGIEAKGGSIDVLYDSNTFYRVRRVELGGEDTDATYYYSADGRWDYEALRTIARNNLIVDAREAALEFSGCQDCAAVGNTIVFTAGYQPPSDGGTIFGGDAMRLHDSRILGAADGAGSDCQFWDAAQQDYVTVDPCWGVGANAPAPVNRVLRSNNLLVANNVFAAVGGSFGRGTGGVVPCPLNVTGGTAMRTHNANYWWNGGSMLPSEGCSALNEGPRSRWPGAGATLSPIAGSSIDSTSLGRLGGSIVAALLPRSGAPLADMAIAAAQQAAHDRLGAPRGLVGGASVGAIVGVEPTSDRLFNFAERFYPEYFPTHAASGHAIGYYYRHHAATDTYIGSKDGRLYVLGPAFGGQITDLGPLANWLPAAQEAGF</sequence>
<dbReference type="RefSeq" id="WP_173120571.1">
    <property type="nucleotide sequence ID" value="NZ_JABRWJ010000001.1"/>
</dbReference>
<evidence type="ECO:0000256" key="1">
    <source>
        <dbReference type="SAM" id="SignalP"/>
    </source>
</evidence>
<evidence type="ECO:0000313" key="2">
    <source>
        <dbReference type="EMBL" id="NRF66023.1"/>
    </source>
</evidence>
<name>A0ABX2EAY1_9BURK</name>
<dbReference type="PROSITE" id="PS51257">
    <property type="entry name" value="PROKAR_LIPOPROTEIN"/>
    <property type="match status" value="1"/>
</dbReference>
<keyword evidence="3" id="KW-1185">Reference proteome</keyword>
<feature type="signal peptide" evidence="1">
    <location>
        <begin position="1"/>
        <end position="24"/>
    </location>
</feature>
<evidence type="ECO:0000313" key="3">
    <source>
        <dbReference type="Proteomes" id="UP000737171"/>
    </source>
</evidence>
<dbReference type="EMBL" id="JABRWJ010000001">
    <property type="protein sequence ID" value="NRF66023.1"/>
    <property type="molecule type" value="Genomic_DNA"/>
</dbReference>
<dbReference type="InterPro" id="IPR011050">
    <property type="entry name" value="Pectin_lyase_fold/virulence"/>
</dbReference>
<proteinExistence type="predicted"/>
<dbReference type="InterPro" id="IPR012334">
    <property type="entry name" value="Pectin_lyas_fold"/>
</dbReference>
<protein>
    <recommendedName>
        <fullName evidence="4">Right handed beta helix domain-containing protein</fullName>
    </recommendedName>
</protein>